<proteinExistence type="inferred from homology"/>
<keyword evidence="3" id="KW-0049">Antioxidant</keyword>
<evidence type="ECO:0000256" key="1">
    <source>
        <dbReference type="ARBA" id="ARBA00009796"/>
    </source>
</evidence>
<dbReference type="KEGG" id="buo:BRPE64_BCDS07870"/>
<evidence type="ECO:0000313" key="9">
    <source>
        <dbReference type="Proteomes" id="UP000013966"/>
    </source>
</evidence>
<accession>R4WLH6</accession>
<sequence length="296" mass="33174">MLVHGERHAARSVPLVWHVLFLPLHRKSAPALRTLRCEMLCHAPGTIIAWNVAHFSPESVPARRAERSPESCLTWRLKMSIRIGDEAPDFTAETTEGTIRFHEWIGDKWAILFSHPKDFTPVCTTELGYMAKLKPEFEKRNTKVIGLSIDPVTNHSQWAKDIEETQGTAVNYPMIGDADLNVAKLYDMIHPNASGGSPRTANDNATIRAVFLIGPDKKVKATFTYPMSAGRNFDEVLRLLDALQLNAKHTVATPVNWRPGEDVIIPTSVSDEDAKKKYPDGFKTLKPYLRTVAQPK</sequence>
<keyword evidence="4" id="KW-0560">Oxidoreductase</keyword>
<dbReference type="GO" id="GO:0045454">
    <property type="term" value="P:cell redox homeostasis"/>
    <property type="evidence" value="ECO:0007669"/>
    <property type="project" value="TreeGrafter"/>
</dbReference>
<evidence type="ECO:0000313" key="8">
    <source>
        <dbReference type="EMBL" id="BAN25448.1"/>
    </source>
</evidence>
<dbReference type="PANTHER" id="PTHR43503:SF4">
    <property type="entry name" value="PEROXIREDOXIN-6"/>
    <property type="match status" value="1"/>
</dbReference>
<feature type="domain" description="Thioredoxin" evidence="7">
    <location>
        <begin position="81"/>
        <end position="245"/>
    </location>
</feature>
<dbReference type="HOGENOM" id="CLU_042529_4_2_4"/>
<dbReference type="InterPro" id="IPR036249">
    <property type="entry name" value="Thioredoxin-like_sf"/>
</dbReference>
<organism evidence="8 9">
    <name type="scientific">Caballeronia insecticola</name>
    <dbReference type="NCBI Taxonomy" id="758793"/>
    <lineage>
        <taxon>Bacteria</taxon>
        <taxon>Pseudomonadati</taxon>
        <taxon>Pseudomonadota</taxon>
        <taxon>Betaproteobacteria</taxon>
        <taxon>Burkholderiales</taxon>
        <taxon>Burkholderiaceae</taxon>
        <taxon>Caballeronia</taxon>
    </lineage>
</organism>
<evidence type="ECO:0000256" key="5">
    <source>
        <dbReference type="ARBA" id="ARBA00023284"/>
    </source>
</evidence>
<comment type="similarity">
    <text evidence="6">Belongs to the peroxiredoxin family. Prx6 subfamily.</text>
</comment>
<dbReference type="Gene3D" id="3.30.1020.10">
    <property type="entry name" value="Antioxidant, Horf6, Chain A, domain2"/>
    <property type="match status" value="1"/>
</dbReference>
<name>R4WLH6_9BURK</name>
<dbReference type="EMBL" id="AP013059">
    <property type="protein sequence ID" value="BAN25448.1"/>
    <property type="molecule type" value="Genomic_DNA"/>
</dbReference>
<gene>
    <name evidence="8" type="ORF">BRPE64_BCDS07870</name>
</gene>
<dbReference type="GO" id="GO:0005829">
    <property type="term" value="C:cytosol"/>
    <property type="evidence" value="ECO:0007669"/>
    <property type="project" value="TreeGrafter"/>
</dbReference>
<evidence type="ECO:0000256" key="6">
    <source>
        <dbReference type="ARBA" id="ARBA00025719"/>
    </source>
</evidence>
<reference evidence="8 9" key="2">
    <citation type="journal article" date="2018" name="Int. J. Syst. Evol. Microbiol.">
        <title>Burkholderia insecticola sp. nov., a gut symbiotic bacterium of the bean bug Riptortus pedestris.</title>
        <authorList>
            <person name="Takeshita K."/>
            <person name="Tamaki H."/>
            <person name="Ohbayashi T."/>
            <person name="Meng X.-Y."/>
            <person name="Sone T."/>
            <person name="Mitani Y."/>
            <person name="Peeters C."/>
            <person name="Kikuchi Y."/>
            <person name="Vandamme P."/>
        </authorList>
    </citation>
    <scope>NUCLEOTIDE SEQUENCE [LARGE SCALE GENOMIC DNA]</scope>
    <source>
        <strain evidence="8">RPE64</strain>
    </source>
</reference>
<dbReference type="GO" id="GO:0051920">
    <property type="term" value="F:peroxiredoxin activity"/>
    <property type="evidence" value="ECO:0007669"/>
    <property type="project" value="InterPro"/>
</dbReference>
<keyword evidence="5" id="KW-0676">Redox-active center</keyword>
<keyword evidence="9" id="KW-1185">Reference proteome</keyword>
<dbReference type="CDD" id="cd03016">
    <property type="entry name" value="PRX_1cys"/>
    <property type="match status" value="1"/>
</dbReference>
<dbReference type="AlphaFoldDB" id="R4WLH6"/>
<dbReference type="PANTHER" id="PTHR43503">
    <property type="entry name" value="MCG48959-RELATED"/>
    <property type="match status" value="1"/>
</dbReference>
<dbReference type="PATRIC" id="fig|758793.3.peg.3694"/>
<dbReference type="Pfam" id="PF10417">
    <property type="entry name" value="1-cysPrx_C"/>
    <property type="match status" value="1"/>
</dbReference>
<evidence type="ECO:0000259" key="7">
    <source>
        <dbReference type="PROSITE" id="PS51352"/>
    </source>
</evidence>
<protein>
    <submittedName>
        <fullName evidence="8">Peroxiredoxin</fullName>
    </submittedName>
</protein>
<dbReference type="InterPro" id="IPR019479">
    <property type="entry name" value="Peroxiredoxin_C"/>
</dbReference>
<dbReference type="FunFam" id="3.40.30.10:FF:000011">
    <property type="entry name" value="Peroxiredoxin PRX1"/>
    <property type="match status" value="1"/>
</dbReference>
<dbReference type="SUPFAM" id="SSF52833">
    <property type="entry name" value="Thioredoxin-like"/>
    <property type="match status" value="1"/>
</dbReference>
<reference evidence="8 9" key="1">
    <citation type="journal article" date="2013" name="Genome Announc.">
        <title>Complete Genome Sequence of Burkholderia sp. Strain RPE64, Bacterial Symbiont of the Bean Bug Riptortus pedestris.</title>
        <authorList>
            <person name="Shibata T.F."/>
            <person name="Maeda T."/>
            <person name="Nikoh N."/>
            <person name="Yamaguchi K."/>
            <person name="Oshima K."/>
            <person name="Hattori M."/>
            <person name="Nishiyama T."/>
            <person name="Hasebe M."/>
            <person name="Fukatsu T."/>
            <person name="Kikuchi Y."/>
            <person name="Shigenobu S."/>
        </authorList>
    </citation>
    <scope>NUCLEOTIDE SEQUENCE [LARGE SCALE GENOMIC DNA]</scope>
</reference>
<dbReference type="PROSITE" id="PS51352">
    <property type="entry name" value="THIOREDOXIN_2"/>
    <property type="match status" value="1"/>
</dbReference>
<dbReference type="Proteomes" id="UP000013966">
    <property type="component" value="Chromosome 2"/>
</dbReference>
<dbReference type="FunFam" id="3.30.1020.10:FF:000001">
    <property type="entry name" value="1-Cys peroxiredoxin"/>
    <property type="match status" value="1"/>
</dbReference>
<evidence type="ECO:0000256" key="4">
    <source>
        <dbReference type="ARBA" id="ARBA00023002"/>
    </source>
</evidence>
<evidence type="ECO:0000256" key="3">
    <source>
        <dbReference type="ARBA" id="ARBA00022862"/>
    </source>
</evidence>
<dbReference type="InterPro" id="IPR045020">
    <property type="entry name" value="PRX_1cys"/>
</dbReference>
<evidence type="ECO:0000256" key="2">
    <source>
        <dbReference type="ARBA" id="ARBA00022559"/>
    </source>
</evidence>
<comment type="similarity">
    <text evidence="1">Belongs to the peroxiredoxin family. AhpC/Prx1 subfamily.</text>
</comment>
<keyword evidence="2" id="KW-0575">Peroxidase</keyword>
<dbReference type="Pfam" id="PF00578">
    <property type="entry name" value="AhpC-TSA"/>
    <property type="match status" value="1"/>
</dbReference>
<dbReference type="InterPro" id="IPR013766">
    <property type="entry name" value="Thioredoxin_domain"/>
</dbReference>
<dbReference type="Gene3D" id="3.40.30.10">
    <property type="entry name" value="Glutaredoxin"/>
    <property type="match status" value="1"/>
</dbReference>
<dbReference type="InterPro" id="IPR000866">
    <property type="entry name" value="AhpC/TSA"/>
</dbReference>
<dbReference type="STRING" id="758793.BRPE64_BCDS07870"/>